<feature type="transmembrane region" description="Helical" evidence="6">
    <location>
        <begin position="238"/>
        <end position="255"/>
    </location>
</feature>
<keyword evidence="4 6" id="KW-1133">Transmembrane helix</keyword>
<sequence>MKLVKKQLSSVARVKTNEYRGGELARTSETLLRILFFTLIISVMNATIFNVVLPSISQEFNLSASQVSWITTGYGIMYAVGSVTYGKLADQFRLKDLLTFGLIFMSFGSLIGILATEYWMIVAGRMLQAGGAAVIPATAMIIPIRYFALENRGRALGTVASGLALGAALSPIVSSFISGLLGWRILFCFSFFALLTLPFFRKHLHDQPKKGKSFDFLGGLLLACTVVFILLAITNNSLLALGLGILFLLLFFLRIQTAKEPFIQLSLFENRHYTFSVAIALLAISFGTAVYFITPQLLANVNEVPTSFIGFILFPGAIAAALLGRKGGKLADQNGNLFLFKAASIPLLIAFSALSILAGMSPAWIWIFLILANIGQTFMQVVMQNTVSRTLSDEQVGIGMGFFTMMNFIAGSAATTLMGKVLDLTASVHFNPLQVFDHATVYSNAFFILFVILVLVVVLYTAFIKFSTEPEAKQELAFKK</sequence>
<feature type="transmembrane region" description="Helical" evidence="6">
    <location>
        <begin position="155"/>
        <end position="177"/>
    </location>
</feature>
<comment type="subcellular location">
    <subcellularLocation>
        <location evidence="1">Cell membrane</location>
        <topology evidence="1">Multi-pass membrane protein</topology>
    </subcellularLocation>
</comment>
<evidence type="ECO:0000256" key="6">
    <source>
        <dbReference type="SAM" id="Phobius"/>
    </source>
</evidence>
<gene>
    <name evidence="8" type="ORF">SAMN05877753_10174</name>
</gene>
<feature type="transmembrane region" description="Helical" evidence="6">
    <location>
        <begin position="213"/>
        <end position="232"/>
    </location>
</feature>
<evidence type="ECO:0000313" key="8">
    <source>
        <dbReference type="EMBL" id="SNX66763.1"/>
    </source>
</evidence>
<evidence type="ECO:0000313" key="9">
    <source>
        <dbReference type="Proteomes" id="UP000219546"/>
    </source>
</evidence>
<feature type="transmembrane region" description="Helical" evidence="6">
    <location>
        <begin position="336"/>
        <end position="357"/>
    </location>
</feature>
<dbReference type="GO" id="GO:0022857">
    <property type="term" value="F:transmembrane transporter activity"/>
    <property type="evidence" value="ECO:0007669"/>
    <property type="project" value="InterPro"/>
</dbReference>
<dbReference type="Proteomes" id="UP000219546">
    <property type="component" value="Unassembled WGS sequence"/>
</dbReference>
<dbReference type="GO" id="GO:0005886">
    <property type="term" value="C:plasma membrane"/>
    <property type="evidence" value="ECO:0007669"/>
    <property type="project" value="UniProtKB-SubCell"/>
</dbReference>
<feature type="transmembrane region" description="Helical" evidence="6">
    <location>
        <begin position="395"/>
        <end position="419"/>
    </location>
</feature>
<dbReference type="AlphaFoldDB" id="A0A285CIE6"/>
<feature type="transmembrane region" description="Helical" evidence="6">
    <location>
        <begin position="127"/>
        <end position="148"/>
    </location>
</feature>
<feature type="transmembrane region" description="Helical" evidence="6">
    <location>
        <begin position="363"/>
        <end position="383"/>
    </location>
</feature>
<dbReference type="InterPro" id="IPR020846">
    <property type="entry name" value="MFS_dom"/>
</dbReference>
<dbReference type="Pfam" id="PF07690">
    <property type="entry name" value="MFS_1"/>
    <property type="match status" value="1"/>
</dbReference>
<organism evidence="8 9">
    <name type="scientific">Bacillus oleivorans</name>
    <dbReference type="NCBI Taxonomy" id="1448271"/>
    <lineage>
        <taxon>Bacteria</taxon>
        <taxon>Bacillati</taxon>
        <taxon>Bacillota</taxon>
        <taxon>Bacilli</taxon>
        <taxon>Bacillales</taxon>
        <taxon>Bacillaceae</taxon>
        <taxon>Bacillus</taxon>
    </lineage>
</organism>
<dbReference type="EMBL" id="OAOP01000001">
    <property type="protein sequence ID" value="SNX66763.1"/>
    <property type="molecule type" value="Genomic_DNA"/>
</dbReference>
<keyword evidence="5 6" id="KW-0472">Membrane</keyword>
<dbReference type="SUPFAM" id="SSF103473">
    <property type="entry name" value="MFS general substrate transporter"/>
    <property type="match status" value="1"/>
</dbReference>
<evidence type="ECO:0000259" key="7">
    <source>
        <dbReference type="PROSITE" id="PS50850"/>
    </source>
</evidence>
<evidence type="ECO:0000256" key="4">
    <source>
        <dbReference type="ARBA" id="ARBA00022989"/>
    </source>
</evidence>
<dbReference type="InterPro" id="IPR036259">
    <property type="entry name" value="MFS_trans_sf"/>
</dbReference>
<feature type="transmembrane region" description="Helical" evidence="6">
    <location>
        <begin position="68"/>
        <end position="85"/>
    </location>
</feature>
<feature type="transmembrane region" description="Helical" evidence="6">
    <location>
        <begin position="34"/>
        <end position="56"/>
    </location>
</feature>
<dbReference type="CDD" id="cd17321">
    <property type="entry name" value="MFS_MMR_MDR_like"/>
    <property type="match status" value="1"/>
</dbReference>
<evidence type="ECO:0000256" key="1">
    <source>
        <dbReference type="ARBA" id="ARBA00004651"/>
    </source>
</evidence>
<dbReference type="InterPro" id="IPR011701">
    <property type="entry name" value="MFS"/>
</dbReference>
<accession>A0A285CIE6</accession>
<protein>
    <submittedName>
        <fullName evidence="8">DHA2 family metal-tetracycline-proton antiporter-like MFS transporter</fullName>
    </submittedName>
</protein>
<feature type="domain" description="Major facilitator superfamily (MFS) profile" evidence="7">
    <location>
        <begin position="31"/>
        <end position="469"/>
    </location>
</feature>
<evidence type="ECO:0000256" key="5">
    <source>
        <dbReference type="ARBA" id="ARBA00023136"/>
    </source>
</evidence>
<feature type="transmembrane region" description="Helical" evidence="6">
    <location>
        <begin position="275"/>
        <end position="294"/>
    </location>
</feature>
<feature type="transmembrane region" description="Helical" evidence="6">
    <location>
        <begin position="439"/>
        <end position="463"/>
    </location>
</feature>
<evidence type="ECO:0000256" key="3">
    <source>
        <dbReference type="ARBA" id="ARBA00022692"/>
    </source>
</evidence>
<name>A0A285CIE6_9BACI</name>
<feature type="transmembrane region" description="Helical" evidence="6">
    <location>
        <begin position="97"/>
        <end position="121"/>
    </location>
</feature>
<dbReference type="RefSeq" id="WP_097156617.1">
    <property type="nucleotide sequence ID" value="NZ_JBEPMQ010000016.1"/>
</dbReference>
<evidence type="ECO:0000256" key="2">
    <source>
        <dbReference type="ARBA" id="ARBA00022448"/>
    </source>
</evidence>
<dbReference type="PANTHER" id="PTHR42718">
    <property type="entry name" value="MAJOR FACILITATOR SUPERFAMILY MULTIDRUG TRANSPORTER MFSC"/>
    <property type="match status" value="1"/>
</dbReference>
<keyword evidence="2" id="KW-0813">Transport</keyword>
<dbReference type="PROSITE" id="PS50850">
    <property type="entry name" value="MFS"/>
    <property type="match status" value="1"/>
</dbReference>
<feature type="transmembrane region" description="Helical" evidence="6">
    <location>
        <begin position="183"/>
        <end position="201"/>
    </location>
</feature>
<dbReference type="OrthoDB" id="2403626at2"/>
<proteinExistence type="predicted"/>
<dbReference type="Gene3D" id="1.20.1720.10">
    <property type="entry name" value="Multidrug resistance protein D"/>
    <property type="match status" value="1"/>
</dbReference>
<keyword evidence="3 6" id="KW-0812">Transmembrane</keyword>
<dbReference type="PANTHER" id="PTHR42718:SF9">
    <property type="entry name" value="MAJOR FACILITATOR SUPERFAMILY MULTIDRUG TRANSPORTER MFSC"/>
    <property type="match status" value="1"/>
</dbReference>
<dbReference type="Gene3D" id="1.20.1250.20">
    <property type="entry name" value="MFS general substrate transporter like domains"/>
    <property type="match status" value="1"/>
</dbReference>
<reference evidence="8 9" key="1">
    <citation type="submission" date="2017-08" db="EMBL/GenBank/DDBJ databases">
        <authorList>
            <person name="de Groot N.N."/>
        </authorList>
    </citation>
    <scope>NUCLEOTIDE SEQUENCE [LARGE SCALE GENOMIC DNA]</scope>
    <source>
        <strain evidence="8 9">JC228</strain>
    </source>
</reference>
<keyword evidence="9" id="KW-1185">Reference proteome</keyword>
<dbReference type="PRINTS" id="PR01036">
    <property type="entry name" value="TCRTETB"/>
</dbReference>
<feature type="transmembrane region" description="Helical" evidence="6">
    <location>
        <begin position="306"/>
        <end position="324"/>
    </location>
</feature>